<dbReference type="Proteomes" id="UP000247832">
    <property type="component" value="Unassembled WGS sequence"/>
</dbReference>
<reference evidence="2 3" key="1">
    <citation type="submission" date="2018-05" db="EMBL/GenBank/DDBJ databases">
        <title>Genetic diversity of glacier-inhabiting Cryobacterium bacteria in China and description of Cryobacterium mengkeensis sp. nov. and Arthrobacter glacialis sp. nov.</title>
        <authorList>
            <person name="Liu Q."/>
            <person name="Xin Y.-H."/>
        </authorList>
    </citation>
    <scope>NUCLEOTIDE SEQUENCE [LARGE SCALE GENOMIC DNA]</scope>
    <source>
        <strain evidence="2 3">LI2</strain>
    </source>
</reference>
<evidence type="ECO:0000313" key="3">
    <source>
        <dbReference type="Proteomes" id="UP000247832"/>
    </source>
</evidence>
<sequence length="137" mass="14533">MLHFDDAPVPFPPDAAPGNGVQGDFVPGSPTGGGLGGWLESVLFSGSFFAVFFIVVAVLIAAGIVTTVVMLLRGKGRRYVMMSVDDDGTMRPVAMRGMGIGRNAGLDMHNAAHQQAVQQAMQRNQQMTNQQQFPPGT</sequence>
<protein>
    <submittedName>
        <fullName evidence="2">Uncharacterized protein</fullName>
    </submittedName>
</protein>
<dbReference type="OrthoDB" id="9969546at2"/>
<name>A0A2V5LD47_9MICC</name>
<evidence type="ECO:0000256" key="1">
    <source>
        <dbReference type="SAM" id="Phobius"/>
    </source>
</evidence>
<keyword evidence="1" id="KW-1133">Transmembrane helix</keyword>
<keyword evidence="3" id="KW-1185">Reference proteome</keyword>
<dbReference type="RefSeq" id="WP_110500235.1">
    <property type="nucleotide sequence ID" value="NZ_QJVD01000005.1"/>
</dbReference>
<dbReference type="AlphaFoldDB" id="A0A2V5LD47"/>
<organism evidence="2 3">
    <name type="scientific">Arthrobacter livingstonensis</name>
    <dbReference type="NCBI Taxonomy" id="670078"/>
    <lineage>
        <taxon>Bacteria</taxon>
        <taxon>Bacillati</taxon>
        <taxon>Actinomycetota</taxon>
        <taxon>Actinomycetes</taxon>
        <taxon>Micrococcales</taxon>
        <taxon>Micrococcaceae</taxon>
        <taxon>Arthrobacter</taxon>
    </lineage>
</organism>
<evidence type="ECO:0000313" key="2">
    <source>
        <dbReference type="EMBL" id="PYI68494.1"/>
    </source>
</evidence>
<dbReference type="EMBL" id="QJVD01000005">
    <property type="protein sequence ID" value="PYI68494.1"/>
    <property type="molecule type" value="Genomic_DNA"/>
</dbReference>
<comment type="caution">
    <text evidence="2">The sequence shown here is derived from an EMBL/GenBank/DDBJ whole genome shotgun (WGS) entry which is preliminary data.</text>
</comment>
<feature type="transmembrane region" description="Helical" evidence="1">
    <location>
        <begin position="48"/>
        <end position="72"/>
    </location>
</feature>
<keyword evidence="1" id="KW-0472">Membrane</keyword>
<accession>A0A2V5LD47</accession>
<keyword evidence="1" id="KW-0812">Transmembrane</keyword>
<proteinExistence type="predicted"/>
<gene>
    <name evidence="2" type="ORF">CVV68_06740</name>
</gene>